<dbReference type="Proteomes" id="UP001164557">
    <property type="component" value="Chromosome"/>
</dbReference>
<dbReference type="CDD" id="cd02025">
    <property type="entry name" value="PanK"/>
    <property type="match status" value="1"/>
</dbReference>
<comment type="caution">
    <text evidence="14">Lacks conserved residue(s) required for the propagation of feature annotation.</text>
</comment>
<dbReference type="SUPFAM" id="SSF52540">
    <property type="entry name" value="P-loop containing nucleoside triphosphate hydrolases"/>
    <property type="match status" value="1"/>
</dbReference>
<dbReference type="RefSeq" id="WP_046327358.1">
    <property type="nucleotide sequence ID" value="NZ_BPOZ01000006.1"/>
</dbReference>
<keyword evidence="12 14" id="KW-0173">Coenzyme A biosynthesis</keyword>
<evidence type="ECO:0000313" key="18">
    <source>
        <dbReference type="Proteomes" id="UP001164557"/>
    </source>
</evidence>
<comment type="similarity">
    <text evidence="4 14 15">Belongs to the prokaryotic pantothenate kinase family.</text>
</comment>
<keyword evidence="7 14" id="KW-0963">Cytoplasm</keyword>
<evidence type="ECO:0000256" key="13">
    <source>
        <dbReference type="ARBA" id="ARBA00032866"/>
    </source>
</evidence>
<evidence type="ECO:0000256" key="14">
    <source>
        <dbReference type="HAMAP-Rule" id="MF_00215"/>
    </source>
</evidence>
<comment type="catalytic activity">
    <reaction evidence="1 14 15">
        <text>(R)-pantothenate + ATP = (R)-4'-phosphopantothenate + ADP + H(+)</text>
        <dbReference type="Rhea" id="RHEA:16373"/>
        <dbReference type="ChEBI" id="CHEBI:10986"/>
        <dbReference type="ChEBI" id="CHEBI:15378"/>
        <dbReference type="ChEBI" id="CHEBI:29032"/>
        <dbReference type="ChEBI" id="CHEBI:30616"/>
        <dbReference type="ChEBI" id="CHEBI:456216"/>
        <dbReference type="EC" id="2.7.1.33"/>
    </reaction>
</comment>
<dbReference type="PANTHER" id="PTHR10285">
    <property type="entry name" value="URIDINE KINASE"/>
    <property type="match status" value="1"/>
</dbReference>
<organism evidence="17 18">
    <name type="scientific">Lactobacillus helsingborgensis</name>
    <dbReference type="NCBI Taxonomy" id="1218494"/>
    <lineage>
        <taxon>Bacteria</taxon>
        <taxon>Bacillati</taxon>
        <taxon>Bacillota</taxon>
        <taxon>Bacilli</taxon>
        <taxon>Lactobacillales</taxon>
        <taxon>Lactobacillaceae</taxon>
        <taxon>Lactobacillus</taxon>
    </lineage>
</organism>
<dbReference type="NCBIfam" id="TIGR00554">
    <property type="entry name" value="panK_bact"/>
    <property type="match status" value="1"/>
</dbReference>
<feature type="domain" description="Phosphoribulokinase/uridine kinase" evidence="16">
    <location>
        <begin position="81"/>
        <end position="229"/>
    </location>
</feature>
<accession>A0AA47B5G1</accession>
<evidence type="ECO:0000256" key="12">
    <source>
        <dbReference type="ARBA" id="ARBA00022993"/>
    </source>
</evidence>
<dbReference type="KEGG" id="lhs:DLD54_00550"/>
<keyword evidence="11 14" id="KW-0067">ATP-binding</keyword>
<evidence type="ECO:0000256" key="8">
    <source>
        <dbReference type="ARBA" id="ARBA00022679"/>
    </source>
</evidence>
<comment type="pathway">
    <text evidence="3 14 15">Cofactor biosynthesis; coenzyme A biosynthesis; CoA from (R)-pantothenate: step 1/5.</text>
</comment>
<proteinExistence type="inferred from homology"/>
<sequence length="303" mass="34804">MKNFTKISRQDWSQAKSKTSKISKNELKELTSLGDIVDSSDVNEIYAPLVHYLYLFVHNEQLLLQSMNHFIGANNVNKPFIIGISGPVAVGKSTVSRLLKVLLERLYPKLTVQLMTTDGFLYPNRELKQKRLMDSKGFPESYNMKLLADFLSDVASGQKEVFYPLYSHELSDIVPGGYGKITNPNILIIEGINTLQIPPNKMIATSDFFNFSIYIDANEKLIRTWFLQRFVHLLVMNQNNPASFYYSWANGPKRRAVEMAERVWQTVNLVNLREFIAPTKSRANVILHKTAGHEINYVYLRNY</sequence>
<evidence type="ECO:0000256" key="5">
    <source>
        <dbReference type="ARBA" id="ARBA00012102"/>
    </source>
</evidence>
<dbReference type="InterPro" id="IPR006083">
    <property type="entry name" value="PRK/URK"/>
</dbReference>
<dbReference type="EC" id="2.7.1.33" evidence="5 14"/>
<dbReference type="HAMAP" id="MF_00215">
    <property type="entry name" value="Pantothen_kinase_1"/>
    <property type="match status" value="1"/>
</dbReference>
<evidence type="ECO:0000256" key="1">
    <source>
        <dbReference type="ARBA" id="ARBA00001206"/>
    </source>
</evidence>
<evidence type="ECO:0000313" key="17">
    <source>
        <dbReference type="EMBL" id="UZX30465.1"/>
    </source>
</evidence>
<dbReference type="InterPro" id="IPR027417">
    <property type="entry name" value="P-loop_NTPase"/>
</dbReference>
<evidence type="ECO:0000256" key="15">
    <source>
        <dbReference type="RuleBase" id="RU003530"/>
    </source>
</evidence>
<dbReference type="Pfam" id="PF00485">
    <property type="entry name" value="PRK"/>
    <property type="match status" value="1"/>
</dbReference>
<evidence type="ECO:0000256" key="7">
    <source>
        <dbReference type="ARBA" id="ARBA00022490"/>
    </source>
</evidence>
<dbReference type="AlphaFoldDB" id="A0AA47B5G1"/>
<keyword evidence="18" id="KW-1185">Reference proteome</keyword>
<protein>
    <recommendedName>
        <fullName evidence="6 14">Pantothenate kinase</fullName>
        <ecNumber evidence="5 14">2.7.1.33</ecNumber>
    </recommendedName>
    <alternativeName>
        <fullName evidence="13 14">Pantothenic acid kinase</fullName>
    </alternativeName>
</protein>
<name>A0AA47B5G1_9LACO</name>
<dbReference type="EMBL" id="CP084389">
    <property type="protein sequence ID" value="UZX30465.1"/>
    <property type="molecule type" value="Genomic_DNA"/>
</dbReference>
<reference evidence="17" key="1">
    <citation type="submission" date="2021-09" db="EMBL/GenBank/DDBJ databases">
        <title>Lactobacillus species from Apis mellifera, Switzerland.</title>
        <authorList>
            <person name="Pfister J."/>
            <person name="Brown A."/>
            <person name="Neumann P."/>
            <person name="Collaud A."/>
            <person name="Retschnig G."/>
            <person name="Perreten V."/>
        </authorList>
    </citation>
    <scope>NUCLEOTIDE SEQUENCE</scope>
    <source>
        <strain evidence="17">IBH002</strain>
    </source>
</reference>
<dbReference type="GO" id="GO:0004594">
    <property type="term" value="F:pantothenate kinase activity"/>
    <property type="evidence" value="ECO:0007669"/>
    <property type="project" value="UniProtKB-UniRule"/>
</dbReference>
<keyword evidence="10 14" id="KW-0418">Kinase</keyword>
<dbReference type="GO" id="GO:0005737">
    <property type="term" value="C:cytoplasm"/>
    <property type="evidence" value="ECO:0007669"/>
    <property type="project" value="UniProtKB-SubCell"/>
</dbReference>
<evidence type="ECO:0000256" key="10">
    <source>
        <dbReference type="ARBA" id="ARBA00022777"/>
    </source>
</evidence>
<dbReference type="InterPro" id="IPR004566">
    <property type="entry name" value="PanK"/>
</dbReference>
<evidence type="ECO:0000259" key="16">
    <source>
        <dbReference type="Pfam" id="PF00485"/>
    </source>
</evidence>
<evidence type="ECO:0000256" key="3">
    <source>
        <dbReference type="ARBA" id="ARBA00005225"/>
    </source>
</evidence>
<evidence type="ECO:0000256" key="6">
    <source>
        <dbReference type="ARBA" id="ARBA00015080"/>
    </source>
</evidence>
<dbReference type="GO" id="GO:0005524">
    <property type="term" value="F:ATP binding"/>
    <property type="evidence" value="ECO:0007669"/>
    <property type="project" value="UniProtKB-UniRule"/>
</dbReference>
<dbReference type="Gene3D" id="3.40.50.300">
    <property type="entry name" value="P-loop containing nucleotide triphosphate hydrolases"/>
    <property type="match status" value="1"/>
</dbReference>
<evidence type="ECO:0000256" key="2">
    <source>
        <dbReference type="ARBA" id="ARBA00004496"/>
    </source>
</evidence>
<dbReference type="GO" id="GO:0015937">
    <property type="term" value="P:coenzyme A biosynthetic process"/>
    <property type="evidence" value="ECO:0007669"/>
    <property type="project" value="UniProtKB-UniRule"/>
</dbReference>
<gene>
    <name evidence="14 17" type="primary">coaA</name>
    <name evidence="17" type="ORF">LDX53_00570</name>
</gene>
<evidence type="ECO:0000256" key="4">
    <source>
        <dbReference type="ARBA" id="ARBA00006087"/>
    </source>
</evidence>
<evidence type="ECO:0000256" key="9">
    <source>
        <dbReference type="ARBA" id="ARBA00022741"/>
    </source>
</evidence>
<keyword evidence="9 14" id="KW-0547">Nucleotide-binding</keyword>
<evidence type="ECO:0000256" key="11">
    <source>
        <dbReference type="ARBA" id="ARBA00022840"/>
    </source>
</evidence>
<dbReference type="PIRSF" id="PIRSF000545">
    <property type="entry name" value="Pantothenate_kin"/>
    <property type="match status" value="1"/>
</dbReference>
<comment type="subcellular location">
    <subcellularLocation>
        <location evidence="2 14 15">Cytoplasm</location>
    </subcellularLocation>
</comment>
<keyword evidence="8 14" id="KW-0808">Transferase</keyword>